<gene>
    <name evidence="1" type="ORF">Tci_666197</name>
</gene>
<comment type="caution">
    <text evidence="1">The sequence shown here is derived from an EMBL/GenBank/DDBJ whole genome shotgun (WGS) entry which is preliminary data.</text>
</comment>
<reference evidence="1" key="1">
    <citation type="journal article" date="2019" name="Sci. Rep.">
        <title>Draft genome of Tanacetum cinerariifolium, the natural source of mosquito coil.</title>
        <authorList>
            <person name="Yamashiro T."/>
            <person name="Shiraishi A."/>
            <person name="Satake H."/>
            <person name="Nakayama K."/>
        </authorList>
    </citation>
    <scope>NUCLEOTIDE SEQUENCE</scope>
</reference>
<sequence>MDDEPVWFAYRVVTLTPGSIITIPDTAKKFTIKALFDQLLREIQAFSQYENETLTGAWLRMQKMLKNCHGHNITKGNIIKIFYHDLNEITQEALNSAAGGIFLCKTPNQAYQLLEDKVLLKLDWAKNKKTKSCLKKTIAFADEGSSNSNTNKIMARIDAMTMKMDGQYKEMQSRSNHSILEYDKDDKPMSPGAEVKFMQTFRRTCFYNDFYDRDSNCNIWRSSGRNDYNRDHYRSNSDDKPGLQR</sequence>
<organism evidence="1">
    <name type="scientific">Tanacetum cinerariifolium</name>
    <name type="common">Dalmatian daisy</name>
    <name type="synonym">Chrysanthemum cinerariifolium</name>
    <dbReference type="NCBI Taxonomy" id="118510"/>
    <lineage>
        <taxon>Eukaryota</taxon>
        <taxon>Viridiplantae</taxon>
        <taxon>Streptophyta</taxon>
        <taxon>Embryophyta</taxon>
        <taxon>Tracheophyta</taxon>
        <taxon>Spermatophyta</taxon>
        <taxon>Magnoliopsida</taxon>
        <taxon>eudicotyledons</taxon>
        <taxon>Gunneridae</taxon>
        <taxon>Pentapetalae</taxon>
        <taxon>asterids</taxon>
        <taxon>campanulids</taxon>
        <taxon>Asterales</taxon>
        <taxon>Asteraceae</taxon>
        <taxon>Asteroideae</taxon>
        <taxon>Anthemideae</taxon>
        <taxon>Anthemidinae</taxon>
        <taxon>Tanacetum</taxon>
    </lineage>
</organism>
<dbReference type="AlphaFoldDB" id="A0A699KI07"/>
<keyword evidence="1" id="KW-0808">Transferase</keyword>
<dbReference type="GO" id="GO:0003964">
    <property type="term" value="F:RNA-directed DNA polymerase activity"/>
    <property type="evidence" value="ECO:0007669"/>
    <property type="project" value="UniProtKB-KW"/>
</dbReference>
<protein>
    <submittedName>
        <fullName evidence="1">Reverse transcriptase domain-containing protein</fullName>
    </submittedName>
</protein>
<accession>A0A699KI07</accession>
<proteinExistence type="predicted"/>
<keyword evidence="1" id="KW-0695">RNA-directed DNA polymerase</keyword>
<dbReference type="EMBL" id="BKCJ010518743">
    <property type="protein sequence ID" value="GFA94225.1"/>
    <property type="molecule type" value="Genomic_DNA"/>
</dbReference>
<keyword evidence="1" id="KW-0548">Nucleotidyltransferase</keyword>
<evidence type="ECO:0000313" key="1">
    <source>
        <dbReference type="EMBL" id="GFA94225.1"/>
    </source>
</evidence>
<name>A0A699KI07_TANCI</name>